<protein>
    <submittedName>
        <fullName evidence="2">Acyl-CoA dehydrogenase family protein</fullName>
    </submittedName>
</protein>
<dbReference type="InterPro" id="IPR013786">
    <property type="entry name" value="AcylCoA_DH/ox_N"/>
</dbReference>
<proteinExistence type="predicted"/>
<dbReference type="RefSeq" id="WP_378078280.1">
    <property type="nucleotide sequence ID" value="NZ_JBHTMK010000005.1"/>
</dbReference>
<organism evidence="2 3">
    <name type="scientific">Actinoplanes sichuanensis</name>
    <dbReference type="NCBI Taxonomy" id="512349"/>
    <lineage>
        <taxon>Bacteria</taxon>
        <taxon>Bacillati</taxon>
        <taxon>Actinomycetota</taxon>
        <taxon>Actinomycetes</taxon>
        <taxon>Micromonosporales</taxon>
        <taxon>Micromonosporaceae</taxon>
        <taxon>Actinoplanes</taxon>
    </lineage>
</organism>
<dbReference type="EMBL" id="JBHTMK010000005">
    <property type="protein sequence ID" value="MFD1364480.1"/>
    <property type="molecule type" value="Genomic_DNA"/>
</dbReference>
<evidence type="ECO:0000313" key="2">
    <source>
        <dbReference type="EMBL" id="MFD1364480.1"/>
    </source>
</evidence>
<keyword evidence="3" id="KW-1185">Reference proteome</keyword>
<accession>A0ABW4A193</accession>
<dbReference type="Proteomes" id="UP001597183">
    <property type="component" value="Unassembled WGS sequence"/>
</dbReference>
<feature type="domain" description="Acyl-CoA dehydrogenase/oxidase N-terminal" evidence="1">
    <location>
        <begin position="9"/>
        <end position="75"/>
    </location>
</feature>
<dbReference type="InterPro" id="IPR037069">
    <property type="entry name" value="AcylCoA_DH/ox_N_sf"/>
</dbReference>
<evidence type="ECO:0000313" key="3">
    <source>
        <dbReference type="Proteomes" id="UP001597183"/>
    </source>
</evidence>
<dbReference type="Pfam" id="PF02771">
    <property type="entry name" value="Acyl-CoA_dh_N"/>
    <property type="match status" value="1"/>
</dbReference>
<gene>
    <name evidence="2" type="ORF">ACFQ5G_03870</name>
</gene>
<dbReference type="SUPFAM" id="SSF56645">
    <property type="entry name" value="Acyl-CoA dehydrogenase NM domain-like"/>
    <property type="match status" value="1"/>
</dbReference>
<dbReference type="InterPro" id="IPR009100">
    <property type="entry name" value="AcylCoA_DH/oxidase_NM_dom_sf"/>
</dbReference>
<comment type="caution">
    <text evidence="2">The sequence shown here is derived from an EMBL/GenBank/DDBJ whole genome shotgun (WGS) entry which is preliminary data.</text>
</comment>
<evidence type="ECO:0000259" key="1">
    <source>
        <dbReference type="Pfam" id="PF02771"/>
    </source>
</evidence>
<dbReference type="Gene3D" id="1.10.540.10">
    <property type="entry name" value="Acyl-CoA dehydrogenase/oxidase, N-terminal domain"/>
    <property type="match status" value="1"/>
</dbReference>
<sequence length="78" mass="8215">MAKVELGAVVAIAQRIAETTIATEAAAVDQQARWPRTGMKELQRELGGLVVAERLGGLGHGLPAVARVGEETGRAVRR</sequence>
<reference evidence="3" key="1">
    <citation type="journal article" date="2019" name="Int. J. Syst. Evol. Microbiol.">
        <title>The Global Catalogue of Microorganisms (GCM) 10K type strain sequencing project: providing services to taxonomists for standard genome sequencing and annotation.</title>
        <authorList>
            <consortium name="The Broad Institute Genomics Platform"/>
            <consortium name="The Broad Institute Genome Sequencing Center for Infectious Disease"/>
            <person name="Wu L."/>
            <person name="Ma J."/>
        </authorList>
    </citation>
    <scope>NUCLEOTIDE SEQUENCE [LARGE SCALE GENOMIC DNA]</scope>
    <source>
        <strain evidence="3">CCM 7526</strain>
    </source>
</reference>
<name>A0ABW4A193_9ACTN</name>